<name>A0A1F5X585_9BACT</name>
<evidence type="ECO:0000313" key="2">
    <source>
        <dbReference type="Proteomes" id="UP000178684"/>
    </source>
</evidence>
<proteinExistence type="predicted"/>
<evidence type="ECO:0008006" key="3">
    <source>
        <dbReference type="Google" id="ProtNLM"/>
    </source>
</evidence>
<sequence>MKKRLVILIFSLIILTALFFRVRSSLPTVRVEGESLRWEDFSAHRSGLLRFRDLNKENVSDKEVEEGVIVAFIQDVLVKKELERRGRGEEDARQIVMDELGEEKLKEVEDATGQLYGWTLEDFEKYILLPQARRMLLAQEFAGEENPDEWLEKSFNEAKISVYLLRWKWNDGELKERF</sequence>
<gene>
    <name evidence="1" type="ORF">A3B18_02525</name>
</gene>
<dbReference type="AlphaFoldDB" id="A0A1F5X585"/>
<evidence type="ECO:0000313" key="1">
    <source>
        <dbReference type="EMBL" id="OGF83044.1"/>
    </source>
</evidence>
<reference evidence="1 2" key="1">
    <citation type="journal article" date="2016" name="Nat. Commun.">
        <title>Thousands of microbial genomes shed light on interconnected biogeochemical processes in an aquifer system.</title>
        <authorList>
            <person name="Anantharaman K."/>
            <person name="Brown C.T."/>
            <person name="Hug L.A."/>
            <person name="Sharon I."/>
            <person name="Castelle C.J."/>
            <person name="Probst A.J."/>
            <person name="Thomas B.C."/>
            <person name="Singh A."/>
            <person name="Wilkins M.J."/>
            <person name="Karaoz U."/>
            <person name="Brodie E.L."/>
            <person name="Williams K.H."/>
            <person name="Hubbard S.S."/>
            <person name="Banfield J.F."/>
        </authorList>
    </citation>
    <scope>NUCLEOTIDE SEQUENCE [LARGE SCALE GENOMIC DNA]</scope>
</reference>
<dbReference type="Proteomes" id="UP000178684">
    <property type="component" value="Unassembled WGS sequence"/>
</dbReference>
<organism evidence="1 2">
    <name type="scientific">Candidatus Giovannonibacteria bacterium RIFCSPLOWO2_01_FULL_46_13</name>
    <dbReference type="NCBI Taxonomy" id="1798352"/>
    <lineage>
        <taxon>Bacteria</taxon>
        <taxon>Candidatus Giovannoniibacteriota</taxon>
    </lineage>
</organism>
<dbReference type="EMBL" id="MFIE01000007">
    <property type="protein sequence ID" value="OGF83044.1"/>
    <property type="molecule type" value="Genomic_DNA"/>
</dbReference>
<accession>A0A1F5X585</accession>
<protein>
    <recommendedName>
        <fullName evidence="3">PpiC domain-containing protein</fullName>
    </recommendedName>
</protein>
<comment type="caution">
    <text evidence="1">The sequence shown here is derived from an EMBL/GenBank/DDBJ whole genome shotgun (WGS) entry which is preliminary data.</text>
</comment>